<reference evidence="5" key="1">
    <citation type="submission" date="2017-02" db="UniProtKB">
        <authorList>
            <consortium name="WormBaseParasite"/>
        </authorList>
    </citation>
    <scope>IDENTIFICATION</scope>
</reference>
<accession>A0A0N4U844</accession>
<protein>
    <submittedName>
        <fullName evidence="5">ZM domain-containing protein</fullName>
    </submittedName>
</protein>
<evidence type="ECO:0000313" key="2">
    <source>
        <dbReference type="EMBL" id="VDN57376.1"/>
    </source>
</evidence>
<dbReference type="AlphaFoldDB" id="A0A0N4U844"/>
<evidence type="ECO:0000256" key="1">
    <source>
        <dbReference type="SAM" id="MobiDB-lite"/>
    </source>
</evidence>
<organism evidence="3 5">
    <name type="scientific">Dracunculus medinensis</name>
    <name type="common">Guinea worm</name>
    <dbReference type="NCBI Taxonomy" id="318479"/>
    <lineage>
        <taxon>Eukaryota</taxon>
        <taxon>Metazoa</taxon>
        <taxon>Ecdysozoa</taxon>
        <taxon>Nematoda</taxon>
        <taxon>Chromadorea</taxon>
        <taxon>Rhabditida</taxon>
        <taxon>Spirurina</taxon>
        <taxon>Dracunculoidea</taxon>
        <taxon>Dracunculidae</taxon>
        <taxon>Dracunculus</taxon>
    </lineage>
</organism>
<reference evidence="2 4" key="2">
    <citation type="submission" date="2018-11" db="EMBL/GenBank/DDBJ databases">
        <authorList>
            <consortium name="Pathogen Informatics"/>
        </authorList>
    </citation>
    <scope>NUCLEOTIDE SEQUENCE [LARGE SCALE GENOMIC DNA]</scope>
</reference>
<keyword evidence="4" id="KW-1185">Reference proteome</keyword>
<feature type="compositionally biased region" description="Polar residues" evidence="1">
    <location>
        <begin position="1"/>
        <end position="23"/>
    </location>
</feature>
<dbReference type="STRING" id="318479.A0A0N4U844"/>
<feature type="compositionally biased region" description="Basic and acidic residues" evidence="1">
    <location>
        <begin position="29"/>
        <end position="40"/>
    </location>
</feature>
<dbReference type="WBParaSite" id="DME_0000319001-mRNA-1">
    <property type="protein sequence ID" value="DME_0000319001-mRNA-1"/>
    <property type="gene ID" value="DME_0000319001"/>
</dbReference>
<dbReference type="OrthoDB" id="5826809at2759"/>
<sequence>MSHYGSSGNLNRNDQYRTISPTYSAPYKQTDHYTRFETSRQQKKQRAQQRSEAERSRFSGYGDRPGSGIELMPQKWHGGEVIIPDPEHLPKSLKPRRIYYSPIGDGVVAADGVEMKHAPKDVSPRISVTHVRTYDRGEPGRDGYNIYEKITSGSEQNSDYGSGRNSRTAGTLSPSMVFCFDLFSASTGLYGSNFDGKKYDVQTEYLITNPRELIHQYATTTPVAVLQTDEGTTSRFVRKVYTTTTEEKFAPYPPYKGSESTVHPNNFVRQLRDENLTISQREANRHRDPLNPKDVNFNEKLIEIRRQADKAQPTNDVDYLTEKMIYGLRTGHPTPPSL</sequence>
<evidence type="ECO:0000313" key="5">
    <source>
        <dbReference type="WBParaSite" id="DME_0000319001-mRNA-1"/>
    </source>
</evidence>
<proteinExistence type="predicted"/>
<dbReference type="EMBL" id="UYYG01001160">
    <property type="protein sequence ID" value="VDN57376.1"/>
    <property type="molecule type" value="Genomic_DNA"/>
</dbReference>
<name>A0A0N4U844_DRAME</name>
<evidence type="ECO:0000313" key="3">
    <source>
        <dbReference type="Proteomes" id="UP000038040"/>
    </source>
</evidence>
<evidence type="ECO:0000313" key="4">
    <source>
        <dbReference type="Proteomes" id="UP000274756"/>
    </source>
</evidence>
<feature type="region of interest" description="Disordered" evidence="1">
    <location>
        <begin position="1"/>
        <end position="67"/>
    </location>
</feature>
<gene>
    <name evidence="2" type="ORF">DME_LOCUS7349</name>
</gene>
<dbReference type="Proteomes" id="UP000274756">
    <property type="component" value="Unassembled WGS sequence"/>
</dbReference>
<dbReference type="Proteomes" id="UP000038040">
    <property type="component" value="Unplaced"/>
</dbReference>